<dbReference type="AlphaFoldDB" id="A0A7W3Z8R4"/>
<dbReference type="EMBL" id="JACGZW010000002">
    <property type="protein sequence ID" value="MBB1152475.1"/>
    <property type="molecule type" value="Genomic_DNA"/>
</dbReference>
<dbReference type="InterPro" id="IPR032018">
    <property type="entry name" value="LppA/LppB/LprP"/>
</dbReference>
<keyword evidence="5" id="KW-0564">Palmitate</keyword>
<feature type="compositionally biased region" description="Polar residues" evidence="7">
    <location>
        <begin position="1"/>
        <end position="10"/>
    </location>
</feature>
<organism evidence="8 9">
    <name type="scientific">Amycolatopsis dendrobii</name>
    <dbReference type="NCBI Taxonomy" id="2760662"/>
    <lineage>
        <taxon>Bacteria</taxon>
        <taxon>Bacillati</taxon>
        <taxon>Actinomycetota</taxon>
        <taxon>Actinomycetes</taxon>
        <taxon>Pseudonocardiales</taxon>
        <taxon>Pseudonocardiaceae</taxon>
        <taxon>Amycolatopsis</taxon>
    </lineage>
</organism>
<evidence type="ECO:0000256" key="5">
    <source>
        <dbReference type="ARBA" id="ARBA00023139"/>
    </source>
</evidence>
<evidence type="ECO:0000256" key="1">
    <source>
        <dbReference type="ARBA" id="ARBA00004193"/>
    </source>
</evidence>
<comment type="caution">
    <text evidence="8">The sequence shown here is derived from an EMBL/GenBank/DDBJ whole genome shotgun (WGS) entry which is preliminary data.</text>
</comment>
<evidence type="ECO:0000313" key="9">
    <source>
        <dbReference type="Proteomes" id="UP000526734"/>
    </source>
</evidence>
<evidence type="ECO:0000256" key="3">
    <source>
        <dbReference type="ARBA" id="ARBA00022729"/>
    </source>
</evidence>
<dbReference type="GO" id="GO:0005886">
    <property type="term" value="C:plasma membrane"/>
    <property type="evidence" value="ECO:0007669"/>
    <property type="project" value="UniProtKB-SubCell"/>
</dbReference>
<reference evidence="8 9" key="1">
    <citation type="submission" date="2020-08" db="EMBL/GenBank/DDBJ databases">
        <title>Amycolatopsis sp. nov. DR6-1 isolated from Dendrobium heterocarpum.</title>
        <authorList>
            <person name="Tedsree N."/>
            <person name="Kuncharoen N."/>
            <person name="Likhitwitayawuid K."/>
            <person name="Tanasupawat S."/>
        </authorList>
    </citation>
    <scope>NUCLEOTIDE SEQUENCE [LARGE SCALE GENOMIC DNA]</scope>
    <source>
        <strain evidence="8 9">DR6-1</strain>
    </source>
</reference>
<keyword evidence="2" id="KW-1003">Cell membrane</keyword>
<comment type="subcellular location">
    <subcellularLocation>
        <location evidence="1">Cell membrane</location>
        <topology evidence="1">Lipid-anchor</topology>
    </subcellularLocation>
</comment>
<dbReference type="Proteomes" id="UP000526734">
    <property type="component" value="Unassembled WGS sequence"/>
</dbReference>
<proteinExistence type="predicted"/>
<evidence type="ECO:0000256" key="6">
    <source>
        <dbReference type="ARBA" id="ARBA00023288"/>
    </source>
</evidence>
<protein>
    <submittedName>
        <fullName evidence="8">Uncharacterized protein</fullName>
    </submittedName>
</protein>
<feature type="region of interest" description="Disordered" evidence="7">
    <location>
        <begin position="1"/>
        <end position="28"/>
    </location>
</feature>
<keyword evidence="4" id="KW-0472">Membrane</keyword>
<gene>
    <name evidence="8" type="ORF">H4281_04990</name>
</gene>
<accession>A0A7W3Z8R4</accession>
<evidence type="ECO:0000256" key="4">
    <source>
        <dbReference type="ARBA" id="ARBA00023136"/>
    </source>
</evidence>
<evidence type="ECO:0000256" key="2">
    <source>
        <dbReference type="ARBA" id="ARBA00022475"/>
    </source>
</evidence>
<dbReference type="Gene3D" id="3.30.2030.20">
    <property type="match status" value="1"/>
</dbReference>
<keyword evidence="3" id="KW-0732">Signal</keyword>
<keyword evidence="9" id="KW-1185">Reference proteome</keyword>
<evidence type="ECO:0000256" key="7">
    <source>
        <dbReference type="SAM" id="MobiDB-lite"/>
    </source>
</evidence>
<sequence length="224" mass="23808">MQQPETQTCRPNHPPENESRCPNGPTQTRRPHRALLIAAAAAAILLLSSCGTSNEPLDPGTGVDADTSLTDLMKLPDIDQAAQQYQQMATELQTALGTQVPALKQWNVADEPIRAACGADHPNLGSAAETLRLENHIAPGTLSDADYEKALAAIGPVVTKHGFTAGPQRLHDTPGSHDAVFHNYKDGSSLQFGSHVNTVFSISIGCHLTAETKKLGHVPPTPSY</sequence>
<dbReference type="Pfam" id="PF16708">
    <property type="entry name" value="LppA"/>
    <property type="match status" value="1"/>
</dbReference>
<name>A0A7W3Z8R4_9PSEU</name>
<evidence type="ECO:0000313" key="8">
    <source>
        <dbReference type="EMBL" id="MBB1152475.1"/>
    </source>
</evidence>
<keyword evidence="6" id="KW-0449">Lipoprotein</keyword>